<dbReference type="Pfam" id="PF02559">
    <property type="entry name" value="CarD_TRCF_RID"/>
    <property type="match status" value="1"/>
</dbReference>
<proteinExistence type="predicted"/>
<reference evidence="2 3" key="1">
    <citation type="submission" date="2019-12" db="EMBL/GenBank/DDBJ databases">
        <title>Sporaefaciens musculi gen. nov., sp. nov., a novel bacterium isolated from the caecum of an obese mouse.</title>
        <authorList>
            <person name="Rasmussen T.S."/>
            <person name="Streidl T."/>
            <person name="Hitch T.C.A."/>
            <person name="Wortmann E."/>
            <person name="Deptula P."/>
            <person name="Hansen M."/>
            <person name="Nielsen D.S."/>
            <person name="Clavel T."/>
            <person name="Vogensen F.K."/>
        </authorList>
    </citation>
    <scope>NUCLEOTIDE SEQUENCE [LARGE SCALE GENOMIC DNA]</scope>
    <source>
        <strain evidence="2 3">WCA-9-b2</strain>
    </source>
</reference>
<dbReference type="Gene3D" id="2.40.10.170">
    <property type="match status" value="1"/>
</dbReference>
<evidence type="ECO:0000259" key="1">
    <source>
        <dbReference type="SMART" id="SM01058"/>
    </source>
</evidence>
<dbReference type="Proteomes" id="UP000460412">
    <property type="component" value="Unassembled WGS sequence"/>
</dbReference>
<sequence>MFKIGDYVAHYKEGVCEVKDIGRLNMSCSDKQKEYYTLKPLYNAKGTLYTPVENEKKQIRELISCEEAKELIGNMGSIETIGVTDEKKREVYYKEALLKNQCREWVSLIKTSYLRKMSRIASGKKSVNVDEKYLGIAEKFLFGELAVALDMSKEEVRGYLAKCLEK</sequence>
<keyword evidence="3" id="KW-1185">Reference proteome</keyword>
<dbReference type="SMART" id="SM01058">
    <property type="entry name" value="CarD_TRCF"/>
    <property type="match status" value="1"/>
</dbReference>
<feature type="domain" description="CarD-like/TRCF RNAP-interacting" evidence="1">
    <location>
        <begin position="1"/>
        <end position="113"/>
    </location>
</feature>
<evidence type="ECO:0000313" key="3">
    <source>
        <dbReference type="Proteomes" id="UP000460412"/>
    </source>
</evidence>
<dbReference type="AlphaFoldDB" id="A0A7X3MJ06"/>
<dbReference type="SUPFAM" id="SSF141259">
    <property type="entry name" value="CarD-like"/>
    <property type="match status" value="1"/>
</dbReference>
<dbReference type="InterPro" id="IPR003711">
    <property type="entry name" value="CarD-like/TRCF_RID"/>
</dbReference>
<protein>
    <recommendedName>
        <fullName evidence="1">CarD-like/TRCF RNAP-interacting domain-containing protein</fullName>
    </recommendedName>
</protein>
<accession>A0A7X3MJ06</accession>
<dbReference type="Gene3D" id="1.20.58.1290">
    <property type="entry name" value="CarD-like, C-terminal domain"/>
    <property type="match status" value="1"/>
</dbReference>
<name>A0A7X3MJ06_9FIRM</name>
<gene>
    <name evidence="2" type="ORF">GN277_18460</name>
</gene>
<dbReference type="InterPro" id="IPR042215">
    <property type="entry name" value="CarD-like_C"/>
</dbReference>
<dbReference type="InterPro" id="IPR036101">
    <property type="entry name" value="CarD-like/TRCF_RID_sf"/>
</dbReference>
<dbReference type="RefSeq" id="WP_159752491.1">
    <property type="nucleotide sequence ID" value="NZ_CASSPE010000185.1"/>
</dbReference>
<organism evidence="2 3">
    <name type="scientific">Sporofaciens musculi</name>
    <dbReference type="NCBI Taxonomy" id="2681861"/>
    <lineage>
        <taxon>Bacteria</taxon>
        <taxon>Bacillati</taxon>
        <taxon>Bacillota</taxon>
        <taxon>Clostridia</taxon>
        <taxon>Lachnospirales</taxon>
        <taxon>Lachnospiraceae</taxon>
        <taxon>Sporofaciens</taxon>
    </lineage>
</organism>
<evidence type="ECO:0000313" key="2">
    <source>
        <dbReference type="EMBL" id="MXP77286.1"/>
    </source>
</evidence>
<comment type="caution">
    <text evidence="2">The sequence shown here is derived from an EMBL/GenBank/DDBJ whole genome shotgun (WGS) entry which is preliminary data.</text>
</comment>
<dbReference type="EMBL" id="WUQX01000001">
    <property type="protein sequence ID" value="MXP77286.1"/>
    <property type="molecule type" value="Genomic_DNA"/>
</dbReference>